<protein>
    <submittedName>
        <fullName evidence="1">Uncharacterized protein</fullName>
    </submittedName>
</protein>
<proteinExistence type="predicted"/>
<dbReference type="Proteomes" id="UP000018511">
    <property type="component" value="Unassembled WGS sequence"/>
</dbReference>
<evidence type="ECO:0000313" key="1">
    <source>
        <dbReference type="EMBL" id="ESW39237.1"/>
    </source>
</evidence>
<dbReference type="AlphaFoldDB" id="V7DA67"/>
<organism evidence="1 2">
    <name type="scientific">Pseudomonas taiwanensis SJ9</name>
    <dbReference type="NCBI Taxonomy" id="1388762"/>
    <lineage>
        <taxon>Bacteria</taxon>
        <taxon>Pseudomonadati</taxon>
        <taxon>Pseudomonadota</taxon>
        <taxon>Gammaproteobacteria</taxon>
        <taxon>Pseudomonadales</taxon>
        <taxon>Pseudomonadaceae</taxon>
        <taxon>Pseudomonas</taxon>
    </lineage>
</organism>
<reference evidence="1 2" key="1">
    <citation type="submission" date="2013-10" db="EMBL/GenBank/DDBJ databases">
        <title>Whole Genome Shotgun Sequence of Pseudomonas taiwanensis SJ9.</title>
        <authorList>
            <person name="Hong S.-J."/>
            <person name="Shin J.-H."/>
        </authorList>
    </citation>
    <scope>NUCLEOTIDE SEQUENCE [LARGE SCALE GENOMIC DNA]</scope>
    <source>
        <strain evidence="1 2">SJ9</strain>
    </source>
</reference>
<gene>
    <name evidence="1" type="ORF">O164_13530</name>
</gene>
<dbReference type="PATRIC" id="fig|1388762.3.peg.2686"/>
<evidence type="ECO:0000313" key="2">
    <source>
        <dbReference type="Proteomes" id="UP000018511"/>
    </source>
</evidence>
<sequence length="327" mass="36466">MARPKMSEHDKVKQRAMRLKLKLDECAQLLADELISDDPHTQILRANALAERLSLARSIVGDSDDKAELKKKLALLPSSDELQAYAPLAEVSLRIGKIGKSREEEYLELAAEFDNLIAELNEIEKNEELPLSTPSSINQVAYSAASFGSGRPARGMLENLDRDLSEAVFTGRHALARAIVNSERPAKTMGRPSRSVDEVSRENSERAAEIESLISKSEQQLSGVEIFDRATKIYRDVASNLKRLVKESGGTVQSEAKSQLVSVEQLLKNFKKERTRYVEAGEPDLPVSHLNSPRFHLLDAKSMLATTREIYNETALEKDLKKLRTAK</sequence>
<comment type="caution">
    <text evidence="1">The sequence shown here is derived from an EMBL/GenBank/DDBJ whole genome shotgun (WGS) entry which is preliminary data.</text>
</comment>
<accession>V7DA67</accession>
<dbReference type="EMBL" id="AXUP01000166">
    <property type="protein sequence ID" value="ESW39237.1"/>
    <property type="molecule type" value="Genomic_DNA"/>
</dbReference>
<name>V7DA67_9PSED</name>